<dbReference type="GO" id="GO:0016491">
    <property type="term" value="F:oxidoreductase activity"/>
    <property type="evidence" value="ECO:0007669"/>
    <property type="project" value="InterPro"/>
</dbReference>
<feature type="binding site" evidence="1">
    <location>
        <position position="89"/>
    </location>
    <ligand>
        <name>substrate</name>
    </ligand>
</feature>
<dbReference type="PRINTS" id="PR00069">
    <property type="entry name" value="ALDKETRDTASE"/>
</dbReference>
<dbReference type="PIRSF" id="PIRSF000097">
    <property type="entry name" value="AKR"/>
    <property type="match status" value="1"/>
</dbReference>
<accession>A0A915EGX3</accession>
<evidence type="ECO:0000259" key="4">
    <source>
        <dbReference type="Pfam" id="PF00248"/>
    </source>
</evidence>
<dbReference type="PANTHER" id="PTHR43827:SF14">
    <property type="entry name" value="NADP-DEPENDENT OXIDOREDUCTASE DOMAIN-CONTAINING PROTEIN"/>
    <property type="match status" value="1"/>
</dbReference>
<feature type="region of interest" description="Disordered" evidence="3">
    <location>
        <begin position="273"/>
        <end position="295"/>
    </location>
</feature>
<dbReference type="AlphaFoldDB" id="A0A915EGX3"/>
<dbReference type="WBParaSite" id="jg5770">
    <property type="protein sequence ID" value="jg5770"/>
    <property type="gene ID" value="jg5770"/>
</dbReference>
<proteinExistence type="predicted"/>
<feature type="domain" description="NADP-dependent oxidoreductase" evidence="4">
    <location>
        <begin position="47"/>
        <end position="268"/>
    </location>
</feature>
<reference evidence="6" key="1">
    <citation type="submission" date="2022-11" db="UniProtKB">
        <authorList>
            <consortium name="WormBaseParasite"/>
        </authorList>
    </citation>
    <scope>IDENTIFICATION</scope>
</reference>
<dbReference type="InterPro" id="IPR018170">
    <property type="entry name" value="Aldo/ket_reductase_CS"/>
</dbReference>
<dbReference type="SUPFAM" id="SSF51430">
    <property type="entry name" value="NAD(P)-linked oxidoreductase"/>
    <property type="match status" value="1"/>
</dbReference>
<dbReference type="Pfam" id="PF00248">
    <property type="entry name" value="Aldo_ket_red"/>
    <property type="match status" value="1"/>
</dbReference>
<dbReference type="Gene3D" id="3.20.20.100">
    <property type="entry name" value="NADP-dependent oxidoreductase domain"/>
    <property type="match status" value="1"/>
</dbReference>
<feature type="site" description="Lowers pKa of active site Tyr" evidence="2">
    <location>
        <position position="56"/>
    </location>
</feature>
<evidence type="ECO:0000256" key="2">
    <source>
        <dbReference type="PIRSR" id="PIRSR000097-3"/>
    </source>
</evidence>
<evidence type="ECO:0000256" key="3">
    <source>
        <dbReference type="SAM" id="MobiDB-lite"/>
    </source>
</evidence>
<dbReference type="InterPro" id="IPR020471">
    <property type="entry name" value="AKR"/>
</dbReference>
<dbReference type="PROSITE" id="PS00062">
    <property type="entry name" value="ALDOKETO_REDUCTASE_2"/>
    <property type="match status" value="1"/>
</dbReference>
<feature type="compositionally biased region" description="Basic and acidic residues" evidence="3">
    <location>
        <begin position="286"/>
        <end position="295"/>
    </location>
</feature>
<protein>
    <submittedName>
        <fullName evidence="6">NADP-dependent oxidoreductase domain-containing protein</fullName>
    </submittedName>
</protein>
<dbReference type="PROSITE" id="PS00063">
    <property type="entry name" value="ALDOKETO_REDUCTASE_3"/>
    <property type="match status" value="1"/>
</dbReference>
<sequence length="295" mass="33582">MSSPRAITLSNGLKMPVIGLGTWLSTPEEISLAVSTALDAGYLIQIKREDIFLVTKLWCTHNYPSEIEDQVRESLSKLKTDYVDLYLCHFPVTFKHDMSGQDHTVKVEDIWKALESVYEKGLVKSIGVSNFSIEQIERVMKIAKVPIHNLQVECHLYFGQFELQQVCKKYNISLCAYSPIGSAGRKNFVLPDGVKPEWPDTPYPMEDSLVVSLAKKYNKSPAQILLRHLVQRDIIAIPKSTNKKRIAENFQIFDFELSSEDMKQLNSVPQRPRVFTQPFMAGSPEDAFKDERPKA</sequence>
<dbReference type="InterPro" id="IPR036812">
    <property type="entry name" value="NAD(P)_OxRdtase_dom_sf"/>
</dbReference>
<keyword evidence="5" id="KW-1185">Reference proteome</keyword>
<dbReference type="InterPro" id="IPR023210">
    <property type="entry name" value="NADP_OxRdtase_dom"/>
</dbReference>
<dbReference type="Proteomes" id="UP000887574">
    <property type="component" value="Unplaced"/>
</dbReference>
<evidence type="ECO:0000256" key="1">
    <source>
        <dbReference type="PIRSR" id="PIRSR000097-2"/>
    </source>
</evidence>
<dbReference type="FunFam" id="3.20.20.100:FF:000029">
    <property type="entry name" value="Aldo-keto reductase"/>
    <property type="match status" value="1"/>
</dbReference>
<evidence type="ECO:0000313" key="6">
    <source>
        <dbReference type="WBParaSite" id="jg5770"/>
    </source>
</evidence>
<evidence type="ECO:0000313" key="5">
    <source>
        <dbReference type="Proteomes" id="UP000887574"/>
    </source>
</evidence>
<name>A0A915EGX3_9BILA</name>
<organism evidence="5 6">
    <name type="scientific">Ditylenchus dipsaci</name>
    <dbReference type="NCBI Taxonomy" id="166011"/>
    <lineage>
        <taxon>Eukaryota</taxon>
        <taxon>Metazoa</taxon>
        <taxon>Ecdysozoa</taxon>
        <taxon>Nematoda</taxon>
        <taxon>Chromadorea</taxon>
        <taxon>Rhabditida</taxon>
        <taxon>Tylenchina</taxon>
        <taxon>Tylenchomorpha</taxon>
        <taxon>Sphaerularioidea</taxon>
        <taxon>Anguinidae</taxon>
        <taxon>Anguininae</taxon>
        <taxon>Ditylenchus</taxon>
    </lineage>
</organism>
<dbReference type="PANTHER" id="PTHR43827">
    <property type="entry name" value="2,5-DIKETO-D-GLUCONIC ACID REDUCTASE"/>
    <property type="match status" value="1"/>
</dbReference>